<accession>A0A1I1JXQ7</accession>
<dbReference type="PANTHER" id="PTHR11092">
    <property type="entry name" value="SUGAR NUCLEOTIDE EPIMERASE RELATED"/>
    <property type="match status" value="1"/>
</dbReference>
<keyword evidence="6" id="KW-1185">Reference proteome</keyword>
<dbReference type="InterPro" id="IPR036291">
    <property type="entry name" value="NAD(P)-bd_dom_sf"/>
</dbReference>
<gene>
    <name evidence="5" type="ORF">SAMN04487968_107204</name>
</gene>
<reference evidence="5 6" key="1">
    <citation type="submission" date="2016-10" db="EMBL/GenBank/DDBJ databases">
        <authorList>
            <person name="de Groot N.N."/>
        </authorList>
    </citation>
    <scope>NUCLEOTIDE SEQUENCE [LARGE SCALE GENOMIC DNA]</scope>
    <source>
        <strain evidence="5 6">CGMCC 1.7056</strain>
    </source>
</reference>
<organism evidence="5 6">
    <name type="scientific">Nocardioides terrae</name>
    <dbReference type="NCBI Taxonomy" id="574651"/>
    <lineage>
        <taxon>Bacteria</taxon>
        <taxon>Bacillati</taxon>
        <taxon>Actinomycetota</taxon>
        <taxon>Actinomycetes</taxon>
        <taxon>Propionibacteriales</taxon>
        <taxon>Nocardioidaceae</taxon>
        <taxon>Nocardioides</taxon>
    </lineage>
</organism>
<evidence type="ECO:0000256" key="1">
    <source>
        <dbReference type="ARBA" id="ARBA00009353"/>
    </source>
</evidence>
<dbReference type="OrthoDB" id="9801773at2"/>
<protein>
    <recommendedName>
        <fullName evidence="7">TIGR01777 family protein</fullName>
    </recommendedName>
</protein>
<dbReference type="InterPro" id="IPR001509">
    <property type="entry name" value="Epimerase_deHydtase"/>
</dbReference>
<proteinExistence type="inferred from homology"/>
<evidence type="ECO:0008006" key="7">
    <source>
        <dbReference type="Google" id="ProtNLM"/>
    </source>
</evidence>
<dbReference type="Pfam" id="PF08338">
    <property type="entry name" value="DUF1731"/>
    <property type="match status" value="1"/>
</dbReference>
<feature type="domain" description="DUF1731" evidence="4">
    <location>
        <begin position="247"/>
        <end position="291"/>
    </location>
</feature>
<dbReference type="RefSeq" id="WP_091123783.1">
    <property type="nucleotide sequence ID" value="NZ_FOLB01000007.1"/>
</dbReference>
<sequence>MARVVMAGSSGFLGSHLREELQRRGHEVTQLVRRPARSGESTWDPYGGGLDAGVIENADVVVNLAGSSTFGNPHSRRWSTALRNSRVTTTRVLAEAIAAAGSRPAYLAGNAVGWYGDHGPQPVGESADSRGHTLMTSVCRDWQDAALPAVEAGGRVAFLRTSPVLDRAAPPLRQLVPLFRAGLGARIGDGRQRMPVVSLRDWLGGVLHVLEHDIAGPVNITCPVAPTNAQFTDELARQVGRKALVAAPAPLIRIGAGRLSPELLGSVDARPEVLTASGYEFRDPDIRAVLTTALRPA</sequence>
<dbReference type="NCBIfam" id="TIGR01777">
    <property type="entry name" value="yfcH"/>
    <property type="match status" value="1"/>
</dbReference>
<comment type="similarity">
    <text evidence="1">Belongs to the NAD(P)-dependent epimerase/dehydratase family. SDR39U1 subfamily.</text>
</comment>
<evidence type="ECO:0000313" key="5">
    <source>
        <dbReference type="EMBL" id="SFC53354.1"/>
    </source>
</evidence>
<dbReference type="AlphaFoldDB" id="A0A1I1JXQ7"/>
<evidence type="ECO:0000313" key="6">
    <source>
        <dbReference type="Proteomes" id="UP000198832"/>
    </source>
</evidence>
<dbReference type="Gene3D" id="3.40.50.720">
    <property type="entry name" value="NAD(P)-binding Rossmann-like Domain"/>
    <property type="match status" value="1"/>
</dbReference>
<evidence type="ECO:0000256" key="2">
    <source>
        <dbReference type="SAM" id="MobiDB-lite"/>
    </source>
</evidence>
<dbReference type="Pfam" id="PF01370">
    <property type="entry name" value="Epimerase"/>
    <property type="match status" value="1"/>
</dbReference>
<dbReference type="InterPro" id="IPR010099">
    <property type="entry name" value="SDR39U1"/>
</dbReference>
<dbReference type="EMBL" id="FOLB01000007">
    <property type="protein sequence ID" value="SFC53354.1"/>
    <property type="molecule type" value="Genomic_DNA"/>
</dbReference>
<dbReference type="InterPro" id="IPR013549">
    <property type="entry name" value="DUF1731"/>
</dbReference>
<name>A0A1I1JXQ7_9ACTN</name>
<dbReference type="STRING" id="574651.SAMN04487968_107204"/>
<dbReference type="SUPFAM" id="SSF51735">
    <property type="entry name" value="NAD(P)-binding Rossmann-fold domains"/>
    <property type="match status" value="1"/>
</dbReference>
<feature type="region of interest" description="Disordered" evidence="2">
    <location>
        <begin position="26"/>
        <end position="45"/>
    </location>
</feature>
<dbReference type="PANTHER" id="PTHR11092:SF0">
    <property type="entry name" value="EPIMERASE FAMILY PROTEIN SDR39U1"/>
    <property type="match status" value="1"/>
</dbReference>
<feature type="domain" description="NAD-dependent epimerase/dehydratase" evidence="3">
    <location>
        <begin position="4"/>
        <end position="128"/>
    </location>
</feature>
<evidence type="ECO:0000259" key="4">
    <source>
        <dbReference type="Pfam" id="PF08338"/>
    </source>
</evidence>
<dbReference type="Proteomes" id="UP000198832">
    <property type="component" value="Unassembled WGS sequence"/>
</dbReference>
<evidence type="ECO:0000259" key="3">
    <source>
        <dbReference type="Pfam" id="PF01370"/>
    </source>
</evidence>